<evidence type="ECO:0000259" key="8">
    <source>
        <dbReference type="PROSITE" id="PS50811"/>
    </source>
</evidence>
<dbReference type="PANTHER" id="PTHR31221">
    <property type="entry name" value="WRKY TRANSCRIPTION FACTOR PROTEIN 1-RELATED"/>
    <property type="match status" value="1"/>
</dbReference>
<evidence type="ECO:0000256" key="3">
    <source>
        <dbReference type="ARBA" id="ARBA00023015"/>
    </source>
</evidence>
<reference evidence="9" key="2">
    <citation type="submission" date="2019-07" db="EMBL/GenBank/DDBJ databases">
        <authorList>
            <person name="Yang Y."/>
            <person name="Bocs S."/>
            <person name="Baudouin L."/>
        </authorList>
    </citation>
    <scope>NUCLEOTIDE SEQUENCE</scope>
    <source>
        <tissue evidence="9">Spear leaf of Hainan Tall coconut</tissue>
    </source>
</reference>
<feature type="compositionally biased region" description="Basic and acidic residues" evidence="7">
    <location>
        <begin position="348"/>
        <end position="364"/>
    </location>
</feature>
<feature type="compositionally biased region" description="Acidic residues" evidence="7">
    <location>
        <begin position="378"/>
        <end position="396"/>
    </location>
</feature>
<feature type="compositionally biased region" description="Gly residues" evidence="7">
    <location>
        <begin position="1"/>
        <end position="10"/>
    </location>
</feature>
<evidence type="ECO:0000256" key="1">
    <source>
        <dbReference type="ARBA" id="ARBA00004123"/>
    </source>
</evidence>
<dbReference type="SUPFAM" id="SSF118290">
    <property type="entry name" value="WRKY DNA-binding domain"/>
    <property type="match status" value="1"/>
</dbReference>
<keyword evidence="6" id="KW-0539">Nucleus</keyword>
<name>A0A8K0I964_COCNU</name>
<dbReference type="AlphaFoldDB" id="A0A8K0I964"/>
<reference evidence="9" key="1">
    <citation type="journal article" date="2017" name="Gigascience">
        <title>The genome draft of coconut (Cocos nucifera).</title>
        <authorList>
            <person name="Xiao Y."/>
            <person name="Xu P."/>
            <person name="Fan H."/>
            <person name="Baudouin L."/>
            <person name="Xia W."/>
            <person name="Bocs S."/>
            <person name="Xu J."/>
            <person name="Li Q."/>
            <person name="Guo A."/>
            <person name="Zhou L."/>
            <person name="Li J."/>
            <person name="Wu Y."/>
            <person name="Ma Z."/>
            <person name="Armero A."/>
            <person name="Issali A.E."/>
            <person name="Liu N."/>
            <person name="Peng M."/>
            <person name="Yang Y."/>
        </authorList>
    </citation>
    <scope>NUCLEOTIDE SEQUENCE</scope>
    <source>
        <tissue evidence="9">Spear leaf of Hainan Tall coconut</tissue>
    </source>
</reference>
<keyword evidence="10" id="KW-1185">Reference proteome</keyword>
<dbReference type="InterPro" id="IPR036576">
    <property type="entry name" value="WRKY_dom_sf"/>
</dbReference>
<feature type="compositionally biased region" description="Low complexity" evidence="7">
    <location>
        <begin position="11"/>
        <end position="22"/>
    </location>
</feature>
<accession>A0A8K0I964</accession>
<evidence type="ECO:0000256" key="4">
    <source>
        <dbReference type="ARBA" id="ARBA00023125"/>
    </source>
</evidence>
<dbReference type="Proteomes" id="UP000797356">
    <property type="component" value="Chromosome 5"/>
</dbReference>
<protein>
    <submittedName>
        <fullName evidence="9">Putative WRKY transcription factor 4</fullName>
    </submittedName>
</protein>
<comment type="subcellular location">
    <subcellularLocation>
        <location evidence="1">Nucleus</location>
    </subcellularLocation>
</comment>
<organism evidence="9 10">
    <name type="scientific">Cocos nucifera</name>
    <name type="common">Coconut palm</name>
    <dbReference type="NCBI Taxonomy" id="13894"/>
    <lineage>
        <taxon>Eukaryota</taxon>
        <taxon>Viridiplantae</taxon>
        <taxon>Streptophyta</taxon>
        <taxon>Embryophyta</taxon>
        <taxon>Tracheophyta</taxon>
        <taxon>Spermatophyta</taxon>
        <taxon>Magnoliopsida</taxon>
        <taxon>Liliopsida</taxon>
        <taxon>Arecaceae</taxon>
        <taxon>Arecoideae</taxon>
        <taxon>Cocoseae</taxon>
        <taxon>Attaleinae</taxon>
        <taxon>Cocos</taxon>
    </lineage>
</organism>
<keyword evidence="4" id="KW-0238">DNA-binding</keyword>
<dbReference type="PROSITE" id="PS50811">
    <property type="entry name" value="WRKY"/>
    <property type="match status" value="1"/>
</dbReference>
<dbReference type="GO" id="GO:0003700">
    <property type="term" value="F:DNA-binding transcription factor activity"/>
    <property type="evidence" value="ECO:0007669"/>
    <property type="project" value="InterPro"/>
</dbReference>
<feature type="compositionally biased region" description="Polar residues" evidence="7">
    <location>
        <begin position="119"/>
        <end position="129"/>
    </location>
</feature>
<feature type="compositionally biased region" description="Polar residues" evidence="7">
    <location>
        <begin position="69"/>
        <end position="81"/>
    </location>
</feature>
<gene>
    <name evidence="9" type="ORF">COCNU_05G002490</name>
</gene>
<dbReference type="EMBL" id="CM017876">
    <property type="protein sequence ID" value="KAG1342020.1"/>
    <property type="molecule type" value="Genomic_DNA"/>
</dbReference>
<dbReference type="OrthoDB" id="2021103at2759"/>
<dbReference type="GO" id="GO:0043565">
    <property type="term" value="F:sequence-specific DNA binding"/>
    <property type="evidence" value="ECO:0007669"/>
    <property type="project" value="InterPro"/>
</dbReference>
<feature type="compositionally biased region" description="Basic residues" evidence="7">
    <location>
        <begin position="299"/>
        <end position="313"/>
    </location>
</feature>
<evidence type="ECO:0000256" key="5">
    <source>
        <dbReference type="ARBA" id="ARBA00023163"/>
    </source>
</evidence>
<evidence type="ECO:0000256" key="2">
    <source>
        <dbReference type="ARBA" id="ARBA00022737"/>
    </source>
</evidence>
<dbReference type="InterPro" id="IPR003657">
    <property type="entry name" value="WRKY_dom"/>
</dbReference>
<evidence type="ECO:0000256" key="7">
    <source>
        <dbReference type="SAM" id="MobiDB-lite"/>
    </source>
</evidence>
<dbReference type="SMART" id="SM00774">
    <property type="entry name" value="WRKY"/>
    <property type="match status" value="1"/>
</dbReference>
<feature type="domain" description="WRKY" evidence="8">
    <location>
        <begin position="248"/>
        <end position="306"/>
    </location>
</feature>
<dbReference type="FunFam" id="2.20.25.80:FF:000006">
    <property type="entry name" value="WRKY transcription factor"/>
    <property type="match status" value="1"/>
</dbReference>
<feature type="region of interest" description="Disordered" evidence="7">
    <location>
        <begin position="299"/>
        <end position="402"/>
    </location>
</feature>
<comment type="caution">
    <text evidence="9">The sequence shown here is derived from an EMBL/GenBank/DDBJ whole genome shotgun (WGS) entry which is preliminary data.</text>
</comment>
<sequence length="402" mass="42892">MAESSGGRGRGAAPTGAGQPPRSTIPLPPRSAYEYPFHGDAAAGGGPSEVSPAPLTPVSSFFALDPDSEFQSFTQLLQGAMNSPAGAPPPQRPIGEEPKEAERDSGGEVERGEEGVLGQQNVEITQPPQIFTVPPGLSPSRLLGSPRFSSPDPGNFGMSHQQVLAQVTAQAVQSQFKMHNEAECSSSLSVAMATSLTQNTSSPINATPTQEMSTLTSNTDNNTFESAEGSHSEQRSQPTALIIEKPADDGYNWRKYGQKMVKGSEYPRSYYKCTHPDCRVTKKIERSVDGQIIAIIYRGQHKHQRPQPNKHAKGVGASPSGSNEWNENPGIPVDSEPGSQAYPGNFSRSDETMVAHSASERDQESNYGTPEQLSGASDGEETGDVELGTDEGGDNEPDPKRR</sequence>
<keyword evidence="5" id="KW-0804">Transcription</keyword>
<proteinExistence type="predicted"/>
<feature type="compositionally biased region" description="Polar residues" evidence="7">
    <location>
        <begin position="199"/>
        <end position="225"/>
    </location>
</feature>
<evidence type="ECO:0000313" key="9">
    <source>
        <dbReference type="EMBL" id="KAG1342020.1"/>
    </source>
</evidence>
<feature type="region of interest" description="Disordered" evidence="7">
    <location>
        <begin position="199"/>
        <end position="244"/>
    </location>
</feature>
<feature type="compositionally biased region" description="Basic and acidic residues" evidence="7">
    <location>
        <begin position="94"/>
        <end position="114"/>
    </location>
</feature>
<keyword evidence="2" id="KW-0677">Repeat</keyword>
<feature type="compositionally biased region" description="Polar residues" evidence="7">
    <location>
        <begin position="365"/>
        <end position="375"/>
    </location>
</feature>
<evidence type="ECO:0000313" key="10">
    <source>
        <dbReference type="Proteomes" id="UP000797356"/>
    </source>
</evidence>
<dbReference type="PANTHER" id="PTHR31221:SF360">
    <property type="entry name" value="WRKY DOMAIN-CONTAINING PROTEIN"/>
    <property type="match status" value="1"/>
</dbReference>
<dbReference type="Gene3D" id="2.20.25.80">
    <property type="entry name" value="WRKY domain"/>
    <property type="match status" value="1"/>
</dbReference>
<keyword evidence="3" id="KW-0805">Transcription regulation</keyword>
<dbReference type="GO" id="GO:0005634">
    <property type="term" value="C:nucleus"/>
    <property type="evidence" value="ECO:0007669"/>
    <property type="project" value="UniProtKB-SubCell"/>
</dbReference>
<feature type="region of interest" description="Disordered" evidence="7">
    <location>
        <begin position="1"/>
        <end position="131"/>
    </location>
</feature>
<dbReference type="Pfam" id="PF03106">
    <property type="entry name" value="WRKY"/>
    <property type="match status" value="1"/>
</dbReference>
<dbReference type="InterPro" id="IPR044810">
    <property type="entry name" value="WRKY_plant"/>
</dbReference>
<evidence type="ECO:0000256" key="6">
    <source>
        <dbReference type="ARBA" id="ARBA00023242"/>
    </source>
</evidence>